<proteinExistence type="predicted"/>
<feature type="transmembrane region" description="Helical" evidence="1">
    <location>
        <begin position="139"/>
        <end position="165"/>
    </location>
</feature>
<dbReference type="GO" id="GO:0042277">
    <property type="term" value="F:peptide binding"/>
    <property type="evidence" value="ECO:0007669"/>
    <property type="project" value="TreeGrafter"/>
</dbReference>
<sequence length="1175" mass="134624">MMGSMIKFELRYHFSQVSYKIGAFIFLGFGFMLASKGGFGGPEVHRNGPYVIANIVALLSLFSIFSATLFTANVVLRDNIYKMDSVIFTTSISKLSYFFVRFLGLIISVFSLLVLLLLGLFIGSFFVDADQLGPFNFVYFLHPLLIFGLPNVLFCTSLILCTALLTKNVRAIYATGVLLYILYMVASILGNSPLLATSALNVNDPGVLPFLIDPFGLSSFFSETKPWTDVQRNQLLFPIKGLFLANRLFWLGFSGLIILVSYKFFNFRLQNQTSRKAKQKVSKAIKAVPFKHYQNKPAGFNYNWLSFKSQFKIELISLFKHIPFMVLLLLWIFLFSVELKDTFLNGPYRIKTYPTTGAIVEELRSIKFALILVLFYVAELIGREKTANIQGLIYSTPIKYNVLYLAKCLSLFVLILVLVTANIGIGIGLQLANGYTNLELETYLQLYYYCAFPLFLFVVLIVFVQNLAVNKYVGMLLSMIIAFIFMFASQLGLEHYLLRFAAMPDLQFSYFNGFGHYASALNWYILYWSGLSILLAILTIAMWQSRHQQTFFERLKSIPRTLKKSKLILVISIILWLGCGAFIYQQTNVIGKYKNKNARSAWRINYEKKYKKLADLPQPIIKAVKTQVDLYPNENKYVVKGNYRLENQSNQPITKLWISFNNAVNHFEISIHNSKKQVKDEVFNQQFVDLEKPLPVGAELMMNFSFEVFRSGFVDFDSENSVVKNGSYIELEKFVPHFGYNNSLEINDERTRKQADLAPLKIDTNYQELNYNLIDFETIISTSIDQKVVTVGVLQKTWQANNRSYFNYKTEAPINFMFALSSAKYEHLKEAYKGLTVNLFYLKGQDYNIKSMLNAVKATMDYGNQNFAIYPLRHFTLAEVPQYKGAATAYPGVVFNAERINYLSDYSDLNKVDQSFAITVHEVAHQWWANLLTPAYGPGDAMLTETLAKYTENMVLEKTYGKMYLRNYLKDDNQLYFVLKENDNKEIPLAKTYEQNHVHYQKGALIMYAAKEALGEKGLNGILSDLIVKHRYPNLKAKPNDLVNELNRKAQPQQQPFINESFNEVVDYNLSIELLSCKPISNGQFALEVKINASKNKQGIHKLLVPNMDVDVAVFNQLEGTWDRNTKPIYLRKHHINQLVTKLSLIVNEKPKILAVDPYGYLLDANQKDNMQEIK</sequence>
<evidence type="ECO:0000313" key="4">
    <source>
        <dbReference type="Proteomes" id="UP000292884"/>
    </source>
</evidence>
<keyword evidence="1" id="KW-0812">Transmembrane</keyword>
<feature type="domain" description="Peptidase M1 membrane alanine aminopeptidase" evidence="2">
    <location>
        <begin position="853"/>
        <end position="1051"/>
    </location>
</feature>
<feature type="transmembrane region" description="Helical" evidence="1">
    <location>
        <begin position="566"/>
        <end position="584"/>
    </location>
</feature>
<dbReference type="GO" id="GO:0005615">
    <property type="term" value="C:extracellular space"/>
    <property type="evidence" value="ECO:0007669"/>
    <property type="project" value="TreeGrafter"/>
</dbReference>
<keyword evidence="1" id="KW-0472">Membrane</keyword>
<feature type="transmembrane region" description="Helical" evidence="1">
    <location>
        <begin position="21"/>
        <end position="39"/>
    </location>
</feature>
<dbReference type="PANTHER" id="PTHR11533:SF174">
    <property type="entry name" value="PUROMYCIN-SENSITIVE AMINOPEPTIDASE-RELATED"/>
    <property type="match status" value="1"/>
</dbReference>
<name>A0A4V2MIW8_9SPHI</name>
<dbReference type="EMBL" id="SJSK01000002">
    <property type="protein sequence ID" value="TCC91946.1"/>
    <property type="molecule type" value="Genomic_DNA"/>
</dbReference>
<dbReference type="Pfam" id="PF01433">
    <property type="entry name" value="Peptidase_M1"/>
    <property type="match status" value="1"/>
</dbReference>
<feature type="transmembrane region" description="Helical" evidence="1">
    <location>
        <begin position="318"/>
        <end position="337"/>
    </location>
</feature>
<evidence type="ECO:0000259" key="2">
    <source>
        <dbReference type="Pfam" id="PF01433"/>
    </source>
</evidence>
<feature type="transmembrane region" description="Helical" evidence="1">
    <location>
        <begin position="172"/>
        <end position="190"/>
    </location>
</feature>
<dbReference type="Proteomes" id="UP000292884">
    <property type="component" value="Unassembled WGS sequence"/>
</dbReference>
<keyword evidence="4" id="KW-1185">Reference proteome</keyword>
<reference evidence="3 4" key="1">
    <citation type="submission" date="2019-02" db="EMBL/GenBank/DDBJ databases">
        <title>Pedobacter sp. RP-1-13 sp. nov., isolated from Arctic soil.</title>
        <authorList>
            <person name="Dahal R.H."/>
        </authorList>
    </citation>
    <scope>NUCLEOTIDE SEQUENCE [LARGE SCALE GENOMIC DNA]</scope>
    <source>
        <strain evidence="3 4">RP-1-13</strain>
    </source>
</reference>
<feature type="transmembrane region" description="Helical" evidence="1">
    <location>
        <begin position="97"/>
        <end position="127"/>
    </location>
</feature>
<feature type="transmembrane region" description="Helical" evidence="1">
    <location>
        <begin position="402"/>
        <end position="426"/>
    </location>
</feature>
<dbReference type="AlphaFoldDB" id="A0A4V2MIW8"/>
<evidence type="ECO:0000256" key="1">
    <source>
        <dbReference type="SAM" id="Phobius"/>
    </source>
</evidence>
<dbReference type="Gene3D" id="1.10.390.10">
    <property type="entry name" value="Neutral Protease Domain 2"/>
    <property type="match status" value="1"/>
</dbReference>
<organism evidence="3 4">
    <name type="scientific">Pedobacter frigiditerrae</name>
    <dbReference type="NCBI Taxonomy" id="2530452"/>
    <lineage>
        <taxon>Bacteria</taxon>
        <taxon>Pseudomonadati</taxon>
        <taxon>Bacteroidota</taxon>
        <taxon>Sphingobacteriia</taxon>
        <taxon>Sphingobacteriales</taxon>
        <taxon>Sphingobacteriaceae</taxon>
        <taxon>Pedobacter</taxon>
    </lineage>
</organism>
<feature type="transmembrane region" description="Helical" evidence="1">
    <location>
        <begin position="525"/>
        <end position="545"/>
    </location>
</feature>
<dbReference type="GO" id="GO:0070006">
    <property type="term" value="F:metalloaminopeptidase activity"/>
    <property type="evidence" value="ECO:0007669"/>
    <property type="project" value="TreeGrafter"/>
</dbReference>
<dbReference type="InterPro" id="IPR027268">
    <property type="entry name" value="Peptidase_M4/M1_CTD_sf"/>
</dbReference>
<dbReference type="InterPro" id="IPR050344">
    <property type="entry name" value="Peptidase_M1_aminopeptidases"/>
</dbReference>
<feature type="transmembrane region" description="Helical" evidence="1">
    <location>
        <begin position="248"/>
        <end position="265"/>
    </location>
</feature>
<feature type="transmembrane region" description="Helical" evidence="1">
    <location>
        <begin position="51"/>
        <end position="76"/>
    </location>
</feature>
<dbReference type="GO" id="GO:0043171">
    <property type="term" value="P:peptide catabolic process"/>
    <property type="evidence" value="ECO:0007669"/>
    <property type="project" value="TreeGrafter"/>
</dbReference>
<dbReference type="GO" id="GO:0008270">
    <property type="term" value="F:zinc ion binding"/>
    <property type="evidence" value="ECO:0007669"/>
    <property type="project" value="InterPro"/>
</dbReference>
<feature type="transmembrane region" description="Helical" evidence="1">
    <location>
        <begin position="472"/>
        <end position="493"/>
    </location>
</feature>
<keyword evidence="1" id="KW-1133">Transmembrane helix</keyword>
<comment type="caution">
    <text evidence="3">The sequence shown here is derived from an EMBL/GenBank/DDBJ whole genome shotgun (WGS) entry which is preliminary data.</text>
</comment>
<dbReference type="GO" id="GO:0005737">
    <property type="term" value="C:cytoplasm"/>
    <property type="evidence" value="ECO:0007669"/>
    <property type="project" value="TreeGrafter"/>
</dbReference>
<dbReference type="SUPFAM" id="SSF55486">
    <property type="entry name" value="Metalloproteases ('zincins'), catalytic domain"/>
    <property type="match status" value="1"/>
</dbReference>
<dbReference type="GO" id="GO:0016020">
    <property type="term" value="C:membrane"/>
    <property type="evidence" value="ECO:0007669"/>
    <property type="project" value="TreeGrafter"/>
</dbReference>
<accession>A0A4V2MIW8</accession>
<dbReference type="InterPro" id="IPR014782">
    <property type="entry name" value="Peptidase_M1_dom"/>
</dbReference>
<dbReference type="PANTHER" id="PTHR11533">
    <property type="entry name" value="PROTEASE M1 ZINC METALLOPROTEASE"/>
    <property type="match status" value="1"/>
</dbReference>
<gene>
    <name evidence="3" type="ORF">EZ428_09390</name>
</gene>
<feature type="transmembrane region" description="Helical" evidence="1">
    <location>
        <begin position="365"/>
        <end position="382"/>
    </location>
</feature>
<dbReference type="OrthoDB" id="100605at2"/>
<protein>
    <recommendedName>
        <fullName evidence="2">Peptidase M1 membrane alanine aminopeptidase domain-containing protein</fullName>
    </recommendedName>
</protein>
<feature type="transmembrane region" description="Helical" evidence="1">
    <location>
        <begin position="446"/>
        <end position="465"/>
    </location>
</feature>
<evidence type="ECO:0000313" key="3">
    <source>
        <dbReference type="EMBL" id="TCC91946.1"/>
    </source>
</evidence>